<proteinExistence type="predicted"/>
<protein>
    <submittedName>
        <fullName evidence="1">Uncharacterized protein</fullName>
    </submittedName>
</protein>
<name>A0A974S777_9CAUL</name>
<organism evidence="1">
    <name type="scientific">Phenylobacterium glaciei</name>
    <dbReference type="NCBI Taxonomy" id="2803784"/>
    <lineage>
        <taxon>Bacteria</taxon>
        <taxon>Pseudomonadati</taxon>
        <taxon>Pseudomonadota</taxon>
        <taxon>Alphaproteobacteria</taxon>
        <taxon>Caulobacterales</taxon>
        <taxon>Caulobacteraceae</taxon>
        <taxon>Phenylobacterium</taxon>
    </lineage>
</organism>
<sequence length="128" mass="14130">MDREFERINADFSTSTKSNADFFGKGGSTLRLGRAAMLRAQTSQTEYRRAKTGAGAVGPYLPMIIEACGEDQLSFEYRHGATSYGAFTFCFASILREYKSLTFAQLVERTKQKAGRAAVRADAPDPRP</sequence>
<gene>
    <name evidence="1" type="ORF">JKL49_14855</name>
</gene>
<accession>A0A974S777</accession>
<reference evidence="1" key="1">
    <citation type="submission" date="2021-01" db="EMBL/GenBank/DDBJ databases">
        <title>Genome sequence of Phenylobacterium sp. 20VBR1 isolated from a valley glaceir, Ny-Alesund, Svalbard.</title>
        <authorList>
            <person name="Thomas F.A."/>
            <person name="Krishnan K.P."/>
            <person name="Sinha R.K."/>
        </authorList>
    </citation>
    <scope>NUCLEOTIDE SEQUENCE</scope>
    <source>
        <strain evidence="1">20VBR1</strain>
    </source>
</reference>
<dbReference type="AlphaFoldDB" id="A0A974S777"/>
<dbReference type="EMBL" id="CP068570">
    <property type="protein sequence ID" value="QQZ48724.1"/>
    <property type="molecule type" value="Genomic_DNA"/>
</dbReference>
<evidence type="ECO:0000313" key="1">
    <source>
        <dbReference type="EMBL" id="QQZ48724.1"/>
    </source>
</evidence>